<dbReference type="SUPFAM" id="SSF55681">
    <property type="entry name" value="Class II aaRS and biotin synthetases"/>
    <property type="match status" value="1"/>
</dbReference>
<comment type="subcellular location">
    <subcellularLocation>
        <location evidence="7">Cytoplasm</location>
    </subcellularLocation>
</comment>
<organism evidence="10 11">
    <name type="scientific">Candidatus Giovannonibacteria bacterium GW2011_GWB1_44_23</name>
    <dbReference type="NCBI Taxonomy" id="1618652"/>
    <lineage>
        <taxon>Bacteria</taxon>
        <taxon>Candidatus Giovannoniibacteriota</taxon>
    </lineage>
</organism>
<dbReference type="PANTHER" id="PTHR42918:SF15">
    <property type="entry name" value="LYSINE--TRNA LIGASE, CHLOROPLASTIC_MITOCHONDRIAL"/>
    <property type="match status" value="1"/>
</dbReference>
<keyword evidence="7 8" id="KW-0460">Magnesium</keyword>
<keyword evidence="1 7" id="KW-0436">Ligase</keyword>
<protein>
    <recommendedName>
        <fullName evidence="7">Lysine--tRNA ligase</fullName>
        <ecNumber evidence="7">6.1.1.6</ecNumber>
    </recommendedName>
    <alternativeName>
        <fullName evidence="7">Lysyl-tRNA synthetase</fullName>
        <shortName evidence="7">LysRS</shortName>
    </alternativeName>
</protein>
<dbReference type="InterPro" id="IPR045864">
    <property type="entry name" value="aa-tRNA-synth_II/BPL/LPL"/>
</dbReference>
<dbReference type="Gene3D" id="2.40.50.140">
    <property type="entry name" value="Nucleic acid-binding proteins"/>
    <property type="match status" value="1"/>
</dbReference>
<dbReference type="GO" id="GO:0000049">
    <property type="term" value="F:tRNA binding"/>
    <property type="evidence" value="ECO:0007669"/>
    <property type="project" value="TreeGrafter"/>
</dbReference>
<keyword evidence="2 7" id="KW-0479">Metal-binding</keyword>
<dbReference type="GO" id="GO:0000287">
    <property type="term" value="F:magnesium ion binding"/>
    <property type="evidence" value="ECO:0007669"/>
    <property type="project" value="UniProtKB-UniRule"/>
</dbReference>
<dbReference type="NCBIfam" id="NF001756">
    <property type="entry name" value="PRK00484.1"/>
    <property type="match status" value="1"/>
</dbReference>
<dbReference type="CDD" id="cd04322">
    <property type="entry name" value="LysRS_N"/>
    <property type="match status" value="1"/>
</dbReference>
<comment type="cofactor">
    <cofactor evidence="7 8">
        <name>Mg(2+)</name>
        <dbReference type="ChEBI" id="CHEBI:18420"/>
    </cofactor>
    <text evidence="7 8">Binds 3 Mg(2+) ions per subunit.</text>
</comment>
<evidence type="ECO:0000256" key="7">
    <source>
        <dbReference type="HAMAP-Rule" id="MF_00252"/>
    </source>
</evidence>
<dbReference type="InterPro" id="IPR002313">
    <property type="entry name" value="Lys-tRNA-ligase_II"/>
</dbReference>
<comment type="similarity">
    <text evidence="7">Belongs to the class-II aminoacyl-tRNA synthetase family.</text>
</comment>
<accession>A0A0G1IDW5</accession>
<evidence type="ECO:0000256" key="2">
    <source>
        <dbReference type="ARBA" id="ARBA00022723"/>
    </source>
</evidence>
<dbReference type="InterPro" id="IPR018149">
    <property type="entry name" value="Lys-tRNA-synth_II_C"/>
</dbReference>
<feature type="binding site" evidence="7">
    <location>
        <position position="408"/>
    </location>
    <ligand>
        <name>Mg(2+)</name>
        <dbReference type="ChEBI" id="CHEBI:18420"/>
        <label>2</label>
    </ligand>
</feature>
<dbReference type="Pfam" id="PF00152">
    <property type="entry name" value="tRNA-synt_2"/>
    <property type="match status" value="1"/>
</dbReference>
<evidence type="ECO:0000256" key="1">
    <source>
        <dbReference type="ARBA" id="ARBA00022598"/>
    </source>
</evidence>
<keyword evidence="5 7" id="KW-0030">Aminoacyl-tRNA synthetase</keyword>
<evidence type="ECO:0000259" key="9">
    <source>
        <dbReference type="PROSITE" id="PS50862"/>
    </source>
</evidence>
<keyword evidence="4 7" id="KW-0067">ATP-binding</keyword>
<dbReference type="InterPro" id="IPR004364">
    <property type="entry name" value="Aa-tRNA-synt_II"/>
</dbReference>
<dbReference type="HAMAP" id="MF_00252">
    <property type="entry name" value="Lys_tRNA_synth_class2"/>
    <property type="match status" value="1"/>
</dbReference>
<evidence type="ECO:0000313" key="11">
    <source>
        <dbReference type="Proteomes" id="UP000033977"/>
    </source>
</evidence>
<dbReference type="GO" id="GO:0004824">
    <property type="term" value="F:lysine-tRNA ligase activity"/>
    <property type="evidence" value="ECO:0007669"/>
    <property type="project" value="UniProtKB-UniRule"/>
</dbReference>
<dbReference type="GO" id="GO:0005829">
    <property type="term" value="C:cytosol"/>
    <property type="evidence" value="ECO:0007669"/>
    <property type="project" value="TreeGrafter"/>
</dbReference>
<dbReference type="Pfam" id="PF01336">
    <property type="entry name" value="tRNA_anti-codon"/>
    <property type="match status" value="1"/>
</dbReference>
<gene>
    <name evidence="7" type="primary">lysS</name>
    <name evidence="10" type="ORF">UW49_C0004G0025</name>
</gene>
<dbReference type="PRINTS" id="PR00982">
    <property type="entry name" value="TRNASYNTHLYS"/>
</dbReference>
<dbReference type="NCBIfam" id="TIGR00499">
    <property type="entry name" value="lysS_bact"/>
    <property type="match status" value="1"/>
</dbReference>
<keyword evidence="7" id="KW-0963">Cytoplasm</keyword>
<evidence type="ECO:0000256" key="6">
    <source>
        <dbReference type="ARBA" id="ARBA00048573"/>
    </source>
</evidence>
<keyword evidence="3 7" id="KW-0547">Nucleotide-binding</keyword>
<proteinExistence type="inferred from homology"/>
<sequence>MASSGEEIRRHRIKKLEILQKAGIAPYPSKISFVVLAAEDIKKNFKKYTGSKKTLGVAGRILAKREHGGSVFLDIFDGTEKLQVFFGENKVGKSAYKLFSETSDIGDFIAVQGRLFFTKRNEQTLEVARWEMLAKSLLPLPEKWHGLQDVEERFRKRYLDLLMNSNIKDRFLFRSRLIYKLRALLNKDGFMEVETPVLQTMAGGASARPFKTHHNALDIDLWLRIATEIHLKYLLIGGFNKVYEIGRVFRNEGIDATHNPEFTTAELYITYSDHENLMKFIEKLLGDLAALVAKDKSITFGGQKISFKAPFKKITFIEALERHALITEYRKKSRGDLVTIAMRFGVNLESHESKDKIAEKIFAKVCRPKFIQPTFVTDYPASILPLAKRSPKNPEAVLSFQVVAGGIEIVKAFNELNDPLDQQERLKKEAMVGAEGDIEAQPLDEEFIEALEYGMPLAAGLGIGLDRLVMLFTDTDNIKEVILFPTMKPK</sequence>
<keyword evidence="7" id="KW-0648">Protein biosynthesis</keyword>
<dbReference type="InterPro" id="IPR004365">
    <property type="entry name" value="NA-bd_OB_tRNA"/>
</dbReference>
<reference evidence="10 11" key="1">
    <citation type="journal article" date="2015" name="Nature">
        <title>rRNA introns, odd ribosomes, and small enigmatic genomes across a large radiation of phyla.</title>
        <authorList>
            <person name="Brown C.T."/>
            <person name="Hug L.A."/>
            <person name="Thomas B.C."/>
            <person name="Sharon I."/>
            <person name="Castelle C.J."/>
            <person name="Singh A."/>
            <person name="Wilkins M.J."/>
            <person name="Williams K.H."/>
            <person name="Banfield J.F."/>
        </authorList>
    </citation>
    <scope>NUCLEOTIDE SEQUENCE [LARGE SCALE GENOMIC DNA]</scope>
</reference>
<comment type="catalytic activity">
    <reaction evidence="6 7 8">
        <text>tRNA(Lys) + L-lysine + ATP = L-lysyl-tRNA(Lys) + AMP + diphosphate</text>
        <dbReference type="Rhea" id="RHEA:20792"/>
        <dbReference type="Rhea" id="RHEA-COMP:9696"/>
        <dbReference type="Rhea" id="RHEA-COMP:9697"/>
        <dbReference type="ChEBI" id="CHEBI:30616"/>
        <dbReference type="ChEBI" id="CHEBI:32551"/>
        <dbReference type="ChEBI" id="CHEBI:33019"/>
        <dbReference type="ChEBI" id="CHEBI:78442"/>
        <dbReference type="ChEBI" id="CHEBI:78529"/>
        <dbReference type="ChEBI" id="CHEBI:456215"/>
        <dbReference type="EC" id="6.1.1.6"/>
    </reaction>
</comment>
<evidence type="ECO:0000256" key="8">
    <source>
        <dbReference type="RuleBase" id="RU000336"/>
    </source>
</evidence>
<dbReference type="InterPro" id="IPR044136">
    <property type="entry name" value="Lys-tRNA-ligase_II_N"/>
</dbReference>
<evidence type="ECO:0000256" key="3">
    <source>
        <dbReference type="ARBA" id="ARBA00022741"/>
    </source>
</evidence>
<feature type="domain" description="Aminoacyl-transfer RNA synthetases class-II family profile" evidence="9">
    <location>
        <begin position="171"/>
        <end position="489"/>
    </location>
</feature>
<comment type="caution">
    <text evidence="7">Lacks conserved residue(s) required for the propagation of feature annotation.</text>
</comment>
<dbReference type="InterPro" id="IPR012340">
    <property type="entry name" value="NA-bd_OB-fold"/>
</dbReference>
<comment type="subunit">
    <text evidence="7">Homodimer.</text>
</comment>
<dbReference type="PROSITE" id="PS50862">
    <property type="entry name" value="AA_TRNA_LIGASE_II"/>
    <property type="match status" value="1"/>
</dbReference>
<dbReference type="GO" id="GO:0005524">
    <property type="term" value="F:ATP binding"/>
    <property type="evidence" value="ECO:0007669"/>
    <property type="project" value="UniProtKB-UniRule"/>
</dbReference>
<dbReference type="PATRIC" id="fig|1618652.3.peg.301"/>
<dbReference type="SUPFAM" id="SSF50249">
    <property type="entry name" value="Nucleic acid-binding proteins"/>
    <property type="match status" value="1"/>
</dbReference>
<dbReference type="PANTHER" id="PTHR42918">
    <property type="entry name" value="LYSYL-TRNA SYNTHETASE"/>
    <property type="match status" value="1"/>
</dbReference>
<dbReference type="InterPro" id="IPR006195">
    <property type="entry name" value="aa-tRNA-synth_II"/>
</dbReference>
<dbReference type="EC" id="6.1.1.6" evidence="7"/>
<dbReference type="AlphaFoldDB" id="A0A0G1IDW5"/>
<dbReference type="GO" id="GO:0006430">
    <property type="term" value="P:lysyl-tRNA aminoacylation"/>
    <property type="evidence" value="ECO:0007669"/>
    <property type="project" value="UniProtKB-UniRule"/>
</dbReference>
<dbReference type="Proteomes" id="UP000033977">
    <property type="component" value="Unassembled WGS sequence"/>
</dbReference>
<comment type="caution">
    <text evidence="10">The sequence shown here is derived from an EMBL/GenBank/DDBJ whole genome shotgun (WGS) entry which is preliminary data.</text>
</comment>
<feature type="binding site" evidence="7">
    <location>
        <position position="408"/>
    </location>
    <ligand>
        <name>Mg(2+)</name>
        <dbReference type="ChEBI" id="CHEBI:18420"/>
        <label>1</label>
    </ligand>
</feature>
<dbReference type="Gene3D" id="3.30.930.10">
    <property type="entry name" value="Bira Bifunctional Protein, Domain 2"/>
    <property type="match status" value="1"/>
</dbReference>
<name>A0A0G1IDW5_9BACT</name>
<dbReference type="EMBL" id="LCIN01000004">
    <property type="protein sequence ID" value="KKT57410.1"/>
    <property type="molecule type" value="Genomic_DNA"/>
</dbReference>
<evidence type="ECO:0000313" key="10">
    <source>
        <dbReference type="EMBL" id="KKT57410.1"/>
    </source>
</evidence>
<evidence type="ECO:0000256" key="4">
    <source>
        <dbReference type="ARBA" id="ARBA00022840"/>
    </source>
</evidence>
<evidence type="ECO:0000256" key="5">
    <source>
        <dbReference type="ARBA" id="ARBA00023146"/>
    </source>
</evidence>